<dbReference type="EMBL" id="CP076544">
    <property type="protein sequence ID" value="QWS32429.1"/>
    <property type="molecule type" value="Genomic_DNA"/>
</dbReference>
<gene>
    <name evidence="1" type="ORF">KM842_08960</name>
</gene>
<protein>
    <submittedName>
        <fullName evidence="1">Uncharacterized protein</fullName>
    </submittedName>
</protein>
<evidence type="ECO:0000313" key="1">
    <source>
        <dbReference type="EMBL" id="QWS32429.1"/>
    </source>
</evidence>
<accession>A0ACD1E0Q3</accession>
<reference evidence="1" key="1">
    <citation type="submission" date="2021-06" db="EMBL/GenBank/DDBJ databases">
        <authorList>
            <person name="Ellington A.J."/>
            <person name="Bryan N.C."/>
            <person name="Christner B.C."/>
            <person name="Reisch C.R."/>
        </authorList>
    </citation>
    <scope>NUCLEOTIDE SEQUENCE</scope>
    <source>
        <strain evidence="1">L6-1</strain>
    </source>
</reference>
<name>A0ACD1E0Q3_9MICO</name>
<dbReference type="Proteomes" id="UP000681794">
    <property type="component" value="Chromosome"/>
</dbReference>
<organism evidence="1 2">
    <name type="scientific">Curtobacterium aetherium</name>
    <dbReference type="NCBI Taxonomy" id="2841594"/>
    <lineage>
        <taxon>Bacteria</taxon>
        <taxon>Bacillati</taxon>
        <taxon>Actinomycetota</taxon>
        <taxon>Actinomycetes</taxon>
        <taxon>Micrococcales</taxon>
        <taxon>Microbacteriaceae</taxon>
        <taxon>Curtobacterium</taxon>
    </lineage>
</organism>
<evidence type="ECO:0000313" key="2">
    <source>
        <dbReference type="Proteomes" id="UP000681794"/>
    </source>
</evidence>
<keyword evidence="2" id="KW-1185">Reference proteome</keyword>
<proteinExistence type="predicted"/>
<sequence length="86" mass="9878">MHIERIADTYYLVGSVRDGWHVEYFIQPSGRYSLTVSSDLFWTNNANALARAVFGRASLRWPDRSSPGEYPEPPTWDDPVVNHPKI</sequence>